<keyword evidence="9 10" id="KW-0472">Membrane</keyword>
<evidence type="ECO:0000256" key="7">
    <source>
        <dbReference type="ARBA" id="ARBA00022949"/>
    </source>
</evidence>
<feature type="transmembrane region" description="Helical" evidence="10">
    <location>
        <begin position="190"/>
        <end position="216"/>
    </location>
</feature>
<keyword evidence="7" id="KW-0965">Cell junction</keyword>
<evidence type="ECO:0000256" key="6">
    <source>
        <dbReference type="ARBA" id="ARBA00022692"/>
    </source>
</evidence>
<dbReference type="PANTHER" id="PTHR12002">
    <property type="entry name" value="CLAUDIN"/>
    <property type="match status" value="1"/>
</dbReference>
<feature type="transmembrane region" description="Helical" evidence="10">
    <location>
        <begin position="106"/>
        <end position="126"/>
    </location>
</feature>
<evidence type="ECO:0000256" key="9">
    <source>
        <dbReference type="ARBA" id="ARBA00023136"/>
    </source>
</evidence>
<feature type="transmembrane region" description="Helical" evidence="10">
    <location>
        <begin position="27"/>
        <end position="46"/>
    </location>
</feature>
<keyword evidence="11" id="KW-1185">Reference proteome</keyword>
<evidence type="ECO:0000256" key="4">
    <source>
        <dbReference type="ARBA" id="ARBA00022427"/>
    </source>
</evidence>
<evidence type="ECO:0000313" key="12">
    <source>
        <dbReference type="RefSeq" id="XP_013206068.1"/>
    </source>
</evidence>
<dbReference type="Gene3D" id="1.20.140.150">
    <property type="match status" value="1"/>
</dbReference>
<dbReference type="Pfam" id="PF13903">
    <property type="entry name" value="Claudin_2"/>
    <property type="match status" value="1"/>
</dbReference>
<dbReference type="RefSeq" id="XP_013206068.1">
    <property type="nucleotide sequence ID" value="XM_013350614.1"/>
</dbReference>
<evidence type="ECO:0000313" key="11">
    <source>
        <dbReference type="Proteomes" id="UP000694915"/>
    </source>
</evidence>
<keyword evidence="4" id="KW-0796">Tight junction</keyword>
<evidence type="ECO:0000256" key="8">
    <source>
        <dbReference type="ARBA" id="ARBA00022989"/>
    </source>
</evidence>
<keyword evidence="5" id="KW-1003">Cell membrane</keyword>
<dbReference type="InterPro" id="IPR006187">
    <property type="entry name" value="Claudin"/>
</dbReference>
<evidence type="ECO:0000256" key="1">
    <source>
        <dbReference type="ARBA" id="ARBA00004435"/>
    </source>
</evidence>
<reference evidence="12" key="1">
    <citation type="submission" date="2025-08" db="UniProtKB">
        <authorList>
            <consortium name="RefSeq"/>
        </authorList>
    </citation>
    <scope>IDENTIFICATION</scope>
</reference>
<comment type="subcellular location">
    <subcellularLocation>
        <location evidence="1">Cell junction</location>
        <location evidence="1">Tight junction</location>
    </subcellularLocation>
    <subcellularLocation>
        <location evidence="2">Cell membrane</location>
        <topology evidence="2">Multi-pass membrane protein</topology>
    </subcellularLocation>
</comment>
<evidence type="ECO:0000256" key="5">
    <source>
        <dbReference type="ARBA" id="ARBA00022475"/>
    </source>
</evidence>
<keyword evidence="8 10" id="KW-1133">Transmembrane helix</keyword>
<keyword evidence="6 10" id="KW-0812">Transmembrane</keyword>
<proteinExistence type="inferred from homology"/>
<name>A0ABM1APX1_MICOH</name>
<dbReference type="GeneID" id="101999532"/>
<evidence type="ECO:0000256" key="2">
    <source>
        <dbReference type="ARBA" id="ARBA00004651"/>
    </source>
</evidence>
<gene>
    <name evidence="12" type="primary">LOC101999532</name>
</gene>
<dbReference type="Proteomes" id="UP000694915">
    <property type="component" value="Chromosome X"/>
</dbReference>
<dbReference type="InterPro" id="IPR004031">
    <property type="entry name" value="PMP22/EMP/MP20/Claudin"/>
</dbReference>
<protein>
    <submittedName>
        <fullName evidence="12">Claudin-34</fullName>
    </submittedName>
</protein>
<sequence>MEQLEFIVKSHCPVFTVIMSNGSYHQAGGFALSTTAWILCIISMGLPQWRVWYFNEPKISYPSVAFVGVWKVCIYHHDNSSNIKMCHQYSYHDKFIPLEIRVSQHLLLITNILWLIGKVATTVALRNVYMGRQEENVIYNAFSTSAILNIIASSFVFLTVLCNYFSIVNKEGIGFPPSFHIPFYPHSQKVGIAMGVAFLAAILFLCSGLIFISYTFPLSSQVFPNT</sequence>
<evidence type="ECO:0000256" key="10">
    <source>
        <dbReference type="SAM" id="Phobius"/>
    </source>
</evidence>
<accession>A0ABM1APX1</accession>
<evidence type="ECO:0000256" key="3">
    <source>
        <dbReference type="ARBA" id="ARBA00008295"/>
    </source>
</evidence>
<feature type="transmembrane region" description="Helical" evidence="10">
    <location>
        <begin position="146"/>
        <end position="169"/>
    </location>
</feature>
<organism evidence="11 12">
    <name type="scientific">Microtus ochrogaster</name>
    <name type="common">Prairie vole</name>
    <dbReference type="NCBI Taxonomy" id="79684"/>
    <lineage>
        <taxon>Eukaryota</taxon>
        <taxon>Metazoa</taxon>
        <taxon>Chordata</taxon>
        <taxon>Craniata</taxon>
        <taxon>Vertebrata</taxon>
        <taxon>Euteleostomi</taxon>
        <taxon>Mammalia</taxon>
        <taxon>Eutheria</taxon>
        <taxon>Euarchontoglires</taxon>
        <taxon>Glires</taxon>
        <taxon>Rodentia</taxon>
        <taxon>Myomorpha</taxon>
        <taxon>Muroidea</taxon>
        <taxon>Cricetidae</taxon>
        <taxon>Arvicolinae</taxon>
        <taxon>Microtus</taxon>
    </lineage>
</organism>
<comment type="similarity">
    <text evidence="3">Belongs to the claudin family.</text>
</comment>